<sequence length="229" mass="25709">MRLKKVDKVIYIQIQEGELLPRGAINTSTIEWQPIDVFSVSDTHVKDGIDYHKIVWEKRALDLDDLLSPQDHLLTGIRFRMVGSRLNLEIMITPFNFTSGSLLQPEEKSFWYSNDVTERTELTLIEPDIPTRDPARNLPDSAENQYLNFAPSDRRKDAAQSTIPFLDIQPVVSNPPVPVAGAGIFHKGRKGSGGFVALKLITYDFAPHLQIDLPPAPPVLETPNEIKAT</sequence>
<dbReference type="PANTHER" id="PTHR47890">
    <property type="entry name" value="LD24308P"/>
    <property type="match status" value="1"/>
</dbReference>
<dbReference type="Proteomes" id="UP000504615">
    <property type="component" value="Unplaced"/>
</dbReference>
<accession>A0A6I9WSP1</accession>
<evidence type="ECO:0000313" key="1">
    <source>
        <dbReference type="Proteomes" id="UP000504615"/>
    </source>
</evidence>
<reference evidence="2" key="1">
    <citation type="submission" date="2025-08" db="UniProtKB">
        <authorList>
            <consortium name="RefSeq"/>
        </authorList>
    </citation>
    <scope>IDENTIFICATION</scope>
</reference>
<evidence type="ECO:0000313" key="2">
    <source>
        <dbReference type="RefSeq" id="XP_011646253.1"/>
    </source>
</evidence>
<keyword evidence="1" id="KW-1185">Reference proteome</keyword>
<dbReference type="GeneID" id="105432934"/>
<gene>
    <name evidence="2" type="primary">LOC105432934</name>
</gene>
<dbReference type="RefSeq" id="XP_011646253.1">
    <property type="nucleotide sequence ID" value="XM_011647951.2"/>
</dbReference>
<organism evidence="1 2">
    <name type="scientific">Pogonomyrmex barbatus</name>
    <name type="common">red harvester ant</name>
    <dbReference type="NCBI Taxonomy" id="144034"/>
    <lineage>
        <taxon>Eukaryota</taxon>
        <taxon>Metazoa</taxon>
        <taxon>Ecdysozoa</taxon>
        <taxon>Arthropoda</taxon>
        <taxon>Hexapoda</taxon>
        <taxon>Insecta</taxon>
        <taxon>Pterygota</taxon>
        <taxon>Neoptera</taxon>
        <taxon>Endopterygota</taxon>
        <taxon>Hymenoptera</taxon>
        <taxon>Apocrita</taxon>
        <taxon>Aculeata</taxon>
        <taxon>Formicoidea</taxon>
        <taxon>Formicidae</taxon>
        <taxon>Myrmicinae</taxon>
        <taxon>Pogonomyrmex</taxon>
    </lineage>
</organism>
<dbReference type="KEGG" id="pbar:105432934"/>
<protein>
    <submittedName>
        <fullName evidence="2">Uncharacterized protein LOC105432934</fullName>
    </submittedName>
</protein>
<dbReference type="OrthoDB" id="6366357at2759"/>
<name>A0A6I9WSP1_9HYME</name>
<dbReference type="AlphaFoldDB" id="A0A6I9WSP1"/>
<proteinExistence type="predicted"/>
<dbReference type="PANTHER" id="PTHR47890:SF1">
    <property type="entry name" value="LD24308P"/>
    <property type="match status" value="1"/>
</dbReference>